<feature type="domain" description="TPX2 C-terminal" evidence="7">
    <location>
        <begin position="209"/>
        <end position="283"/>
    </location>
</feature>
<dbReference type="OrthoDB" id="1939285at2759"/>
<gene>
    <name evidence="8" type="ORF">STAS_18560</name>
</gene>
<dbReference type="InterPro" id="IPR044806">
    <property type="entry name" value="WVD2/WDL1-4"/>
</dbReference>
<evidence type="ECO:0000256" key="1">
    <source>
        <dbReference type="ARBA" id="ARBA00004245"/>
    </source>
</evidence>
<name>A0A5A7QA77_STRAF</name>
<keyword evidence="5" id="KW-0206">Cytoskeleton</keyword>
<proteinExistence type="inferred from homology"/>
<dbReference type="Pfam" id="PF06886">
    <property type="entry name" value="TPX2"/>
    <property type="match status" value="1"/>
</dbReference>
<evidence type="ECO:0000313" key="8">
    <source>
        <dbReference type="EMBL" id="GER41826.1"/>
    </source>
</evidence>
<dbReference type="Proteomes" id="UP000325081">
    <property type="component" value="Unassembled WGS sequence"/>
</dbReference>
<dbReference type="GO" id="GO:0005874">
    <property type="term" value="C:microtubule"/>
    <property type="evidence" value="ECO:0007669"/>
    <property type="project" value="UniProtKB-KW"/>
</dbReference>
<feature type="region of interest" description="Disordered" evidence="6">
    <location>
        <begin position="233"/>
        <end position="252"/>
    </location>
</feature>
<accession>A0A5A7QA77</accession>
<evidence type="ECO:0000256" key="3">
    <source>
        <dbReference type="ARBA" id="ARBA00022490"/>
    </source>
</evidence>
<dbReference type="AlphaFoldDB" id="A0A5A7QA77"/>
<evidence type="ECO:0000256" key="4">
    <source>
        <dbReference type="ARBA" id="ARBA00022701"/>
    </source>
</evidence>
<dbReference type="PANTHER" id="PTHR46372:SF26">
    <property type="entry name" value="(WILD MALAYSIAN BANANA) HYPOTHETICAL PROTEIN"/>
    <property type="match status" value="1"/>
</dbReference>
<comment type="subcellular location">
    <subcellularLocation>
        <location evidence="1">Cytoplasm</location>
        <location evidence="1">Cytoskeleton</location>
    </subcellularLocation>
</comment>
<dbReference type="InterPro" id="IPR027329">
    <property type="entry name" value="TPX2_C"/>
</dbReference>
<feature type="region of interest" description="Disordered" evidence="6">
    <location>
        <begin position="171"/>
        <end position="201"/>
    </location>
</feature>
<evidence type="ECO:0000313" key="9">
    <source>
        <dbReference type="Proteomes" id="UP000325081"/>
    </source>
</evidence>
<feature type="region of interest" description="Disordered" evidence="6">
    <location>
        <begin position="93"/>
        <end position="154"/>
    </location>
</feature>
<protein>
    <submittedName>
        <fullName evidence="8">TPX2 (Targeting protein for Xklp2) proteinfamily</fullName>
    </submittedName>
</protein>
<comment type="caution">
    <text evidence="8">The sequence shown here is derived from an EMBL/GenBank/DDBJ whole genome shotgun (WGS) entry which is preliminary data.</text>
</comment>
<feature type="compositionally biased region" description="Polar residues" evidence="6">
    <location>
        <begin position="114"/>
        <end position="124"/>
    </location>
</feature>
<evidence type="ECO:0000256" key="5">
    <source>
        <dbReference type="ARBA" id="ARBA00023212"/>
    </source>
</evidence>
<feature type="region of interest" description="Disordered" evidence="6">
    <location>
        <begin position="45"/>
        <end position="74"/>
    </location>
</feature>
<comment type="similarity">
    <text evidence="2">Belongs to the TPX2 family.</text>
</comment>
<keyword evidence="4" id="KW-0493">Microtubule</keyword>
<dbReference type="EMBL" id="BKCP01006183">
    <property type="protein sequence ID" value="GER41826.1"/>
    <property type="molecule type" value="Genomic_DNA"/>
</dbReference>
<keyword evidence="3" id="KW-0963">Cytoplasm</keyword>
<sequence>MESENGAIVEDEKRVVFENSKGGGAILELNKDEIELSKDVIKVKRSSNEGTKYPTTKGKNKLDSKGSAVFGRTTKPTLSQSLSFPARGAIVRKSEAHKTEAKQGLKAAEKVKSKVSNGNGQFVKSSGKRATERATSASVANPHQSPFGKHVLADGTAVGPTSDVFIENKLEPENNEMPAKEENEEDVHSITSSTLTPRAAQQKVNVSTFSFRLEQRAAKRKEFFSKIEEKIHAKEQEKSNLQAKSKENQEAEIKQLRKSLTFKATPMPSFYKEPLPKVELKKIPTTRAISPKLGRNKSNMSTPLENGESCVNLKLTKENCINSPKIPIINSDKANAAQKKLPKRSSLSKPQNREPLVASKAKQASKECLKEQTNAESSDEIKDRPSCAPEMEDQKVEGDESNFAQRHDSNANSEALIAADVTVES</sequence>
<evidence type="ECO:0000259" key="7">
    <source>
        <dbReference type="Pfam" id="PF06886"/>
    </source>
</evidence>
<dbReference type="PANTHER" id="PTHR46372">
    <property type="entry name" value="PROTEIN WVD2-LIKE 3"/>
    <property type="match status" value="1"/>
</dbReference>
<feature type="compositionally biased region" description="Basic and acidic residues" evidence="6">
    <location>
        <begin position="93"/>
        <end position="112"/>
    </location>
</feature>
<organism evidence="8 9">
    <name type="scientific">Striga asiatica</name>
    <name type="common">Asiatic witchweed</name>
    <name type="synonym">Buchnera asiatica</name>
    <dbReference type="NCBI Taxonomy" id="4170"/>
    <lineage>
        <taxon>Eukaryota</taxon>
        <taxon>Viridiplantae</taxon>
        <taxon>Streptophyta</taxon>
        <taxon>Embryophyta</taxon>
        <taxon>Tracheophyta</taxon>
        <taxon>Spermatophyta</taxon>
        <taxon>Magnoliopsida</taxon>
        <taxon>eudicotyledons</taxon>
        <taxon>Gunneridae</taxon>
        <taxon>Pentapetalae</taxon>
        <taxon>asterids</taxon>
        <taxon>lamiids</taxon>
        <taxon>Lamiales</taxon>
        <taxon>Orobanchaceae</taxon>
        <taxon>Buchnereae</taxon>
        <taxon>Striga</taxon>
    </lineage>
</organism>
<feature type="compositionally biased region" description="Polar residues" evidence="6">
    <location>
        <begin position="133"/>
        <end position="144"/>
    </location>
</feature>
<dbReference type="GO" id="GO:0008017">
    <property type="term" value="F:microtubule binding"/>
    <property type="evidence" value="ECO:0007669"/>
    <property type="project" value="InterPro"/>
</dbReference>
<evidence type="ECO:0000256" key="6">
    <source>
        <dbReference type="SAM" id="MobiDB-lite"/>
    </source>
</evidence>
<keyword evidence="9" id="KW-1185">Reference proteome</keyword>
<dbReference type="GO" id="GO:0000226">
    <property type="term" value="P:microtubule cytoskeleton organization"/>
    <property type="evidence" value="ECO:0007669"/>
    <property type="project" value="InterPro"/>
</dbReference>
<evidence type="ECO:0000256" key="2">
    <source>
        <dbReference type="ARBA" id="ARBA00005885"/>
    </source>
</evidence>
<reference evidence="9" key="1">
    <citation type="journal article" date="2019" name="Curr. Biol.">
        <title>Genome Sequence of Striga asiatica Provides Insight into the Evolution of Plant Parasitism.</title>
        <authorList>
            <person name="Yoshida S."/>
            <person name="Kim S."/>
            <person name="Wafula E.K."/>
            <person name="Tanskanen J."/>
            <person name="Kim Y.M."/>
            <person name="Honaas L."/>
            <person name="Yang Z."/>
            <person name="Spallek T."/>
            <person name="Conn C.E."/>
            <person name="Ichihashi Y."/>
            <person name="Cheong K."/>
            <person name="Cui S."/>
            <person name="Der J.P."/>
            <person name="Gundlach H."/>
            <person name="Jiao Y."/>
            <person name="Hori C."/>
            <person name="Ishida J.K."/>
            <person name="Kasahara H."/>
            <person name="Kiba T."/>
            <person name="Kim M.S."/>
            <person name="Koo N."/>
            <person name="Laohavisit A."/>
            <person name="Lee Y.H."/>
            <person name="Lumba S."/>
            <person name="McCourt P."/>
            <person name="Mortimer J.C."/>
            <person name="Mutuku J.M."/>
            <person name="Nomura T."/>
            <person name="Sasaki-Sekimoto Y."/>
            <person name="Seto Y."/>
            <person name="Wang Y."/>
            <person name="Wakatake T."/>
            <person name="Sakakibara H."/>
            <person name="Demura T."/>
            <person name="Yamaguchi S."/>
            <person name="Yoneyama K."/>
            <person name="Manabe R.I."/>
            <person name="Nelson D.C."/>
            <person name="Schulman A.H."/>
            <person name="Timko M.P."/>
            <person name="dePamphilis C.W."/>
            <person name="Choi D."/>
            <person name="Shirasu K."/>
        </authorList>
    </citation>
    <scope>NUCLEOTIDE SEQUENCE [LARGE SCALE GENOMIC DNA]</scope>
    <source>
        <strain evidence="9">cv. UVA1</strain>
    </source>
</reference>
<feature type="region of interest" description="Disordered" evidence="6">
    <location>
        <begin position="324"/>
        <end position="425"/>
    </location>
</feature>